<keyword evidence="2" id="KW-1185">Reference proteome</keyword>
<protein>
    <submittedName>
        <fullName evidence="1">Phenylalanine--tRNA ligase subunit beta</fullName>
    </submittedName>
</protein>
<organism evidence="1 2">
    <name type="scientific">Vallitalea maricola</name>
    <dbReference type="NCBI Taxonomy" id="3074433"/>
    <lineage>
        <taxon>Bacteria</taxon>
        <taxon>Bacillati</taxon>
        <taxon>Bacillota</taxon>
        <taxon>Clostridia</taxon>
        <taxon>Lachnospirales</taxon>
        <taxon>Vallitaleaceae</taxon>
        <taxon>Vallitalea</taxon>
    </lineage>
</organism>
<accession>A0ACB5UIB9</accession>
<dbReference type="EMBL" id="BTPU01000027">
    <property type="protein sequence ID" value="GMQ62640.1"/>
    <property type="molecule type" value="Genomic_DNA"/>
</dbReference>
<dbReference type="Proteomes" id="UP001374599">
    <property type="component" value="Unassembled WGS sequence"/>
</dbReference>
<evidence type="ECO:0000313" key="2">
    <source>
        <dbReference type="Proteomes" id="UP001374599"/>
    </source>
</evidence>
<comment type="caution">
    <text evidence="1">The sequence shown here is derived from an EMBL/GenBank/DDBJ whole genome shotgun (WGS) entry which is preliminary data.</text>
</comment>
<proteinExistence type="predicted"/>
<name>A0ACB5UIB9_9FIRM</name>
<keyword evidence="1" id="KW-0436">Ligase</keyword>
<evidence type="ECO:0000313" key="1">
    <source>
        <dbReference type="EMBL" id="GMQ62640.1"/>
    </source>
</evidence>
<reference evidence="1" key="1">
    <citation type="submission" date="2023-09" db="EMBL/GenBank/DDBJ databases">
        <title>Vallitalea sediminicola and Vallitalea maricola sp. nov., anaerobic bacteria isolated from marine sediment.</title>
        <authorList>
            <person name="Hirano S."/>
            <person name="Maeda A."/>
            <person name="Terahara T."/>
            <person name="Mori K."/>
            <person name="Hamada M."/>
            <person name="Matsumoto R."/>
            <person name="Kobayashi T."/>
        </authorList>
    </citation>
    <scope>NUCLEOTIDE SEQUENCE</scope>
    <source>
        <strain evidence="1">AN17-2</strain>
    </source>
</reference>
<gene>
    <name evidence="1" type="primary">pheT</name>
    <name evidence="1" type="ORF">AN2V17_18720</name>
</gene>
<sequence length="797" mass="89608">MNVPMQWLKDYVNIDCDIKTFIDSMTMSGSKVEGYEELGKEISKVVVGKILKIEKHPDADKLVVTQVNVGEEEPIQIVTGANNISEGDYVPIALVGSTLPDDIKIKKGKLRGIPSNGMMCSVEELGLMREDFPEAPEHGIYIFDKEYELGMDVKSIFGLDDIVVEYEITSNRPDCFSIVGIAREAAATFGKDFKYPEIKVDEVEGNANDYIKIEIEDEDLCARFAGRVVKNLKIEPSPWWLKKRLLSCGVRPINNIVDITNFVMLEFGQPMHAYDLDKLEGKKVIARRAKDNEKIMTLDGEERELDSSMLVIADENKPVSIAGIMGGEDTKVTEETNTLLFEAANFEGTNVRFTSKKIGLRSDSSAKYEKYLDPNNIDEAINRACQLINMLGAGEVVSGMVDVYPTKRVEKEVAFTAEGINKLLGTDLSEDEMIKIFEKVELKVDKNKGVVIVPTFRPDVEREADLAEEVARFYGYDNIPVTLATGTPTVGKKSYKQKIEDITRVVMENCGLSEAMTYSFESPKVFDKIRLDKDDSLRKTVTISNPLGEDFSIMRTTTVNGMLTALSTNYNRRNESASLYELSYIYLPKDEEIKELPDERMQLTIGMYGDIDFYNVKGVVETLLNRLGIYEGYEYDPNVSINYLHPGRQAKITINNKELGIIGEVHPEVADNYNIDTRAYLAVIDMPVLVKKSNLERAYEPLAKYPAVNRDLGLLAKNEVLVGQIEAIIRQRGGKILKDIKLFDVYTGSQIEEGYKSLAFALTFRANDHTLKEKEISKTMSKILNGLENTLDVKLRQ</sequence>